<dbReference type="PANTHER" id="PTHR11616:SF309">
    <property type="entry name" value="TRANSPORTER"/>
    <property type="match status" value="1"/>
</dbReference>
<keyword evidence="2 8" id="KW-0813">Transport</keyword>
<dbReference type="GO" id="GO:0015293">
    <property type="term" value="F:symporter activity"/>
    <property type="evidence" value="ECO:0007669"/>
    <property type="project" value="UniProtKB-KW"/>
</dbReference>
<dbReference type="PROSITE" id="PS50267">
    <property type="entry name" value="NA_NEUROTRAN_SYMP_3"/>
    <property type="match status" value="1"/>
</dbReference>
<dbReference type="Proteomes" id="UP000001307">
    <property type="component" value="Unassembled WGS sequence"/>
</dbReference>
<dbReference type="InParanoid" id="E4X9Q7"/>
<gene>
    <name evidence="10" type="ORF">GSOID_T00005033001</name>
</gene>
<feature type="binding site" evidence="6">
    <location>
        <position position="380"/>
    </location>
    <ligand>
        <name>Na(+)</name>
        <dbReference type="ChEBI" id="CHEBI:29101"/>
        <label>1</label>
    </ligand>
</feature>
<feature type="transmembrane region" description="Helical" evidence="9">
    <location>
        <begin position="305"/>
        <end position="326"/>
    </location>
</feature>
<evidence type="ECO:0000256" key="3">
    <source>
        <dbReference type="ARBA" id="ARBA00022692"/>
    </source>
</evidence>
<dbReference type="GO" id="GO:0006865">
    <property type="term" value="P:amino acid transport"/>
    <property type="evidence" value="ECO:0007669"/>
    <property type="project" value="TreeGrafter"/>
</dbReference>
<dbReference type="GO" id="GO:0046872">
    <property type="term" value="F:metal ion binding"/>
    <property type="evidence" value="ECO:0007669"/>
    <property type="project" value="UniProtKB-KW"/>
</dbReference>
<reference evidence="10" key="1">
    <citation type="journal article" date="2010" name="Science">
        <title>Plasticity of animal genome architecture unmasked by rapid evolution of a pelagic tunicate.</title>
        <authorList>
            <person name="Denoeud F."/>
            <person name="Henriet S."/>
            <person name="Mungpakdee S."/>
            <person name="Aury J.M."/>
            <person name="Da Silva C."/>
            <person name="Brinkmann H."/>
            <person name="Mikhaleva J."/>
            <person name="Olsen L.C."/>
            <person name="Jubin C."/>
            <person name="Canestro C."/>
            <person name="Bouquet J.M."/>
            <person name="Danks G."/>
            <person name="Poulain J."/>
            <person name="Campsteijn C."/>
            <person name="Adamski M."/>
            <person name="Cross I."/>
            <person name="Yadetie F."/>
            <person name="Muffato M."/>
            <person name="Louis A."/>
            <person name="Butcher S."/>
            <person name="Tsagkogeorga G."/>
            <person name="Konrad A."/>
            <person name="Singh S."/>
            <person name="Jensen M.F."/>
            <person name="Cong E.H."/>
            <person name="Eikeseth-Otteraa H."/>
            <person name="Noel B."/>
            <person name="Anthouard V."/>
            <person name="Porcel B.M."/>
            <person name="Kachouri-Lafond R."/>
            <person name="Nishino A."/>
            <person name="Ugolini M."/>
            <person name="Chourrout P."/>
            <person name="Nishida H."/>
            <person name="Aasland R."/>
            <person name="Huzurbazar S."/>
            <person name="Westhof E."/>
            <person name="Delsuc F."/>
            <person name="Lehrach H."/>
            <person name="Reinhardt R."/>
            <person name="Weissenbach J."/>
            <person name="Roy S.W."/>
            <person name="Artiguenave F."/>
            <person name="Postlethwait J.H."/>
            <person name="Manak J.R."/>
            <person name="Thompson E.M."/>
            <person name="Jaillon O."/>
            <person name="Du Pasquier L."/>
            <person name="Boudinot P."/>
            <person name="Liberles D.A."/>
            <person name="Volff J.N."/>
            <person name="Philippe H."/>
            <person name="Lenhard B."/>
            <person name="Roest Crollius H."/>
            <person name="Wincker P."/>
            <person name="Chourrout D."/>
        </authorList>
    </citation>
    <scope>NUCLEOTIDE SEQUENCE [LARGE SCALE GENOMIC DNA]</scope>
</reference>
<keyword evidence="4 9" id="KW-1133">Transmembrane helix</keyword>
<feature type="binding site" evidence="6">
    <location>
        <position position="32"/>
    </location>
    <ligand>
        <name>Na(+)</name>
        <dbReference type="ChEBI" id="CHEBI:29101"/>
        <label>1</label>
    </ligand>
</feature>
<name>E4X9Q7_OIKDI</name>
<evidence type="ECO:0000256" key="5">
    <source>
        <dbReference type="ARBA" id="ARBA00023136"/>
    </source>
</evidence>
<dbReference type="SUPFAM" id="SSF161070">
    <property type="entry name" value="SNF-like"/>
    <property type="match status" value="1"/>
</dbReference>
<evidence type="ECO:0000256" key="4">
    <source>
        <dbReference type="ARBA" id="ARBA00022989"/>
    </source>
</evidence>
<evidence type="ECO:0000313" key="10">
    <source>
        <dbReference type="EMBL" id="CBY08462.1"/>
    </source>
</evidence>
<dbReference type="PRINTS" id="PR00176">
    <property type="entry name" value="NANEUSMPORT"/>
</dbReference>
<feature type="transmembrane region" description="Helical" evidence="9">
    <location>
        <begin position="439"/>
        <end position="463"/>
    </location>
</feature>
<feature type="transmembrane region" description="Helical" evidence="9">
    <location>
        <begin position="408"/>
        <end position="427"/>
    </location>
</feature>
<feature type="transmembrane region" description="Helical" evidence="9">
    <location>
        <begin position="184"/>
        <end position="203"/>
    </location>
</feature>
<feature type="transmembrane region" description="Helical" evidence="9">
    <location>
        <begin position="16"/>
        <end position="34"/>
    </location>
</feature>
<proteinExistence type="inferred from homology"/>
<feature type="transmembrane region" description="Helical" evidence="9">
    <location>
        <begin position="209"/>
        <end position="226"/>
    </location>
</feature>
<evidence type="ECO:0000256" key="7">
    <source>
        <dbReference type="PIRSR" id="PIRSR600175-2"/>
    </source>
</evidence>
<dbReference type="InterPro" id="IPR000175">
    <property type="entry name" value="Na/ntran_symport"/>
</dbReference>
<feature type="transmembrane region" description="Helical" evidence="9">
    <location>
        <begin position="276"/>
        <end position="293"/>
    </location>
</feature>
<evidence type="ECO:0000256" key="1">
    <source>
        <dbReference type="ARBA" id="ARBA00004141"/>
    </source>
</evidence>
<feature type="transmembrane region" description="Helical" evidence="9">
    <location>
        <begin position="364"/>
        <end position="396"/>
    </location>
</feature>
<evidence type="ECO:0000256" key="8">
    <source>
        <dbReference type="RuleBase" id="RU003732"/>
    </source>
</evidence>
<feature type="transmembrane region" description="Helical" evidence="9">
    <location>
        <begin position="238"/>
        <end position="256"/>
    </location>
</feature>
<evidence type="ECO:0000256" key="9">
    <source>
        <dbReference type="SAM" id="Phobius"/>
    </source>
</evidence>
<protein>
    <recommendedName>
        <fullName evidence="8">Transporter</fullName>
    </recommendedName>
</protein>
<comment type="subcellular location">
    <subcellularLocation>
        <location evidence="1">Membrane</location>
        <topology evidence="1">Multi-pass membrane protein</topology>
    </subcellularLocation>
</comment>
<evidence type="ECO:0000256" key="2">
    <source>
        <dbReference type="ARBA" id="ARBA00022448"/>
    </source>
</evidence>
<evidence type="ECO:0000256" key="6">
    <source>
        <dbReference type="PIRSR" id="PIRSR600175-1"/>
    </source>
</evidence>
<evidence type="ECO:0000313" key="11">
    <source>
        <dbReference type="Proteomes" id="UP000001307"/>
    </source>
</evidence>
<keyword evidence="6" id="KW-0479">Metal-binding</keyword>
<feature type="transmembrane region" description="Helical" evidence="9">
    <location>
        <begin position="529"/>
        <end position="551"/>
    </location>
</feature>
<feature type="binding site" evidence="6">
    <location>
        <position position="376"/>
    </location>
    <ligand>
        <name>Na(+)</name>
        <dbReference type="ChEBI" id="CHEBI:29101"/>
        <label>1</label>
    </ligand>
</feature>
<dbReference type="InterPro" id="IPR037272">
    <property type="entry name" value="SNS_sf"/>
</dbReference>
<dbReference type="PANTHER" id="PTHR11616">
    <property type="entry name" value="SODIUM/CHLORIDE DEPENDENT TRANSPORTER"/>
    <property type="match status" value="1"/>
</dbReference>
<comment type="similarity">
    <text evidence="8">Belongs to the sodium:neurotransmitter symporter (SNF) (TC 2.A.22) family.</text>
</comment>
<feature type="binding site" evidence="6">
    <location>
        <position position="22"/>
    </location>
    <ligand>
        <name>Na(+)</name>
        <dbReference type="ChEBI" id="CHEBI:29101"/>
        <label>1</label>
    </ligand>
</feature>
<keyword evidence="3 8" id="KW-0812">Transmembrane</keyword>
<feature type="binding site" evidence="6">
    <location>
        <position position="279"/>
    </location>
    <ligand>
        <name>Na(+)</name>
        <dbReference type="ChEBI" id="CHEBI:29101"/>
        <label>1</label>
    </ligand>
</feature>
<feature type="transmembrane region" description="Helical" evidence="9">
    <location>
        <begin position="484"/>
        <end position="509"/>
    </location>
</feature>
<keyword evidence="8" id="KW-0769">Symport</keyword>
<dbReference type="Pfam" id="PF00209">
    <property type="entry name" value="SNF"/>
    <property type="match status" value="1"/>
</dbReference>
<accession>E4X9Q7</accession>
<feature type="transmembrane region" description="Helical" evidence="9">
    <location>
        <begin position="90"/>
        <end position="118"/>
    </location>
</feature>
<keyword evidence="5 9" id="KW-0472">Membrane</keyword>
<dbReference type="PROSITE" id="PS00610">
    <property type="entry name" value="NA_NEUROTRAN_SYMP_1"/>
    <property type="match status" value="1"/>
</dbReference>
<feature type="binding site" evidence="6">
    <location>
        <position position="24"/>
    </location>
    <ligand>
        <name>Na(+)</name>
        <dbReference type="ChEBI" id="CHEBI:29101"/>
        <label>1</label>
    </ligand>
</feature>
<keyword evidence="11" id="KW-1185">Reference proteome</keyword>
<dbReference type="AlphaFoldDB" id="E4X9Q7"/>
<feature type="transmembrane region" description="Helical" evidence="9">
    <location>
        <begin position="46"/>
        <end position="66"/>
    </location>
</feature>
<keyword evidence="6" id="KW-0915">Sodium</keyword>
<feature type="disulfide bond" evidence="7">
    <location>
        <begin position="130"/>
        <end position="139"/>
    </location>
</feature>
<organism evidence="10">
    <name type="scientific">Oikopleura dioica</name>
    <name type="common">Tunicate</name>
    <dbReference type="NCBI Taxonomy" id="34765"/>
    <lineage>
        <taxon>Eukaryota</taxon>
        <taxon>Metazoa</taxon>
        <taxon>Chordata</taxon>
        <taxon>Tunicata</taxon>
        <taxon>Appendicularia</taxon>
        <taxon>Copelata</taxon>
        <taxon>Oikopleuridae</taxon>
        <taxon>Oikopleura</taxon>
    </lineage>
</organism>
<sequence length="626" mass="70516">MAKEIKAQKWGNQREYIFALIGGAIGLALTGNVWRFPYLCYKNGGGAFLIPYFTFLFLGGIPIFILETSLGQFMQQAGITAWNLIPAFKGIGWCSAIIIFWLNCYYIIILGWALFYLINSTKSPLPWTTCDNDWNSACCTTTISVDPETNKSATYPELEFWKRRTLQVHNSPGIDDIGDMRWEIVGTVFAMWVISYLCIFRGTKSTGKSVYITSTFPLAMMSILIVRGVTLEGASKGLKFYLTVFILNIILFLPSFQPDFPKLLSINVWIDAGTQVFFSYMIGIGTAIALGSYNDFRFNSFKWSLVLCSFNASASFFSGIAIFSILGHMSTITGIDISEIAESGPGLAFIVYPRAVSIMPLPNLWAILFFTMLLMLGLASHYVGVDGLVAMIADLYPNKFKTSPTGRPILVGCICLLCFIVGLPMMTDGGIYVFQIFDIYGASGLCLLWVAFFQTSVVSWIHGRHNYYKKMSLMYGWEINVFRFPWYIFGYLWQFVTPFVCMVVFGIKLSQMNRTVYDKTYLYPAWADAFGVCLASSSMIAIPIVFVLEFLRSNGGSFLDAYDRQNSFLFNIRNVEFYSKLGNVALNKWKDVTTERLSAETKEIISKLQKPSEELQSSHNDVLLKT</sequence>
<dbReference type="EMBL" id="FN653031">
    <property type="protein sequence ID" value="CBY08462.1"/>
    <property type="molecule type" value="Genomic_DNA"/>
</dbReference>
<feature type="binding site" evidence="6">
    <location>
        <position position="311"/>
    </location>
    <ligand>
        <name>Na(+)</name>
        <dbReference type="ChEBI" id="CHEBI:29101"/>
        <label>1</label>
    </ligand>
</feature>
<dbReference type="GO" id="GO:0005886">
    <property type="term" value="C:plasma membrane"/>
    <property type="evidence" value="ECO:0007669"/>
    <property type="project" value="TreeGrafter"/>
</dbReference>
<dbReference type="GO" id="GO:0035725">
    <property type="term" value="P:sodium ion transmembrane transport"/>
    <property type="evidence" value="ECO:0007669"/>
    <property type="project" value="TreeGrafter"/>
</dbReference>
<keyword evidence="7" id="KW-1015">Disulfide bond</keyword>
<dbReference type="OrthoDB" id="6581954at2759"/>
<dbReference type="CDD" id="cd11496">
    <property type="entry name" value="SLC6sbd-TauT-like"/>
    <property type="match status" value="1"/>
</dbReference>